<dbReference type="EMBL" id="SGXD01000002">
    <property type="protein sequence ID" value="RZS90069.1"/>
    <property type="molecule type" value="Genomic_DNA"/>
</dbReference>
<dbReference type="EC" id="3.1.3.25" evidence="3"/>
<feature type="transmembrane region" description="Helical" evidence="8">
    <location>
        <begin position="64"/>
        <end position="94"/>
    </location>
</feature>
<evidence type="ECO:0000256" key="8">
    <source>
        <dbReference type="SAM" id="Phobius"/>
    </source>
</evidence>
<accession>A0A4V2F4P8</accession>
<dbReference type="Proteomes" id="UP000293638">
    <property type="component" value="Unassembled WGS sequence"/>
</dbReference>
<comment type="catalytic activity">
    <reaction evidence="1">
        <text>a myo-inositol phosphate + H2O = myo-inositol + phosphate</text>
        <dbReference type="Rhea" id="RHEA:24056"/>
        <dbReference type="ChEBI" id="CHEBI:15377"/>
        <dbReference type="ChEBI" id="CHEBI:17268"/>
        <dbReference type="ChEBI" id="CHEBI:43474"/>
        <dbReference type="ChEBI" id="CHEBI:84139"/>
        <dbReference type="EC" id="3.1.3.25"/>
    </reaction>
</comment>
<keyword evidence="7 8" id="KW-0472">Membrane</keyword>
<organism evidence="10 11">
    <name type="scientific">Motilibacter rhizosphaerae</name>
    <dbReference type="NCBI Taxonomy" id="598652"/>
    <lineage>
        <taxon>Bacteria</taxon>
        <taxon>Bacillati</taxon>
        <taxon>Actinomycetota</taxon>
        <taxon>Actinomycetes</taxon>
        <taxon>Motilibacterales</taxon>
        <taxon>Motilibacteraceae</taxon>
        <taxon>Motilibacter</taxon>
    </lineage>
</organism>
<protein>
    <recommendedName>
        <fullName evidence="3">inositol-phosphate phosphatase</fullName>
        <ecNumber evidence="3">3.1.3.25</ecNumber>
    </recommendedName>
</protein>
<reference evidence="10 11" key="1">
    <citation type="submission" date="2019-02" db="EMBL/GenBank/DDBJ databases">
        <title>Genomic Encyclopedia of Type Strains, Phase IV (KMG-IV): sequencing the most valuable type-strain genomes for metagenomic binning, comparative biology and taxonomic classification.</title>
        <authorList>
            <person name="Goeker M."/>
        </authorList>
    </citation>
    <scope>NUCLEOTIDE SEQUENCE [LARGE SCALE GENOMIC DNA]</scope>
    <source>
        <strain evidence="10 11">DSM 45622</strain>
    </source>
</reference>
<dbReference type="Pfam" id="PF00482">
    <property type="entry name" value="T2SSF"/>
    <property type="match status" value="1"/>
</dbReference>
<comment type="caution">
    <text evidence="10">The sequence shown here is derived from an EMBL/GenBank/DDBJ whole genome shotgun (WGS) entry which is preliminary data.</text>
</comment>
<dbReference type="PANTHER" id="PTHR35007:SF1">
    <property type="entry name" value="PILUS ASSEMBLY PROTEIN"/>
    <property type="match status" value="1"/>
</dbReference>
<proteinExistence type="predicted"/>
<evidence type="ECO:0000313" key="11">
    <source>
        <dbReference type="Proteomes" id="UP000293638"/>
    </source>
</evidence>
<dbReference type="PANTHER" id="PTHR35007">
    <property type="entry name" value="INTEGRAL MEMBRANE PROTEIN-RELATED"/>
    <property type="match status" value="1"/>
</dbReference>
<evidence type="ECO:0000256" key="1">
    <source>
        <dbReference type="ARBA" id="ARBA00001033"/>
    </source>
</evidence>
<evidence type="ECO:0000313" key="10">
    <source>
        <dbReference type="EMBL" id="RZS90069.1"/>
    </source>
</evidence>
<dbReference type="PROSITE" id="PS00630">
    <property type="entry name" value="IMP_2"/>
    <property type="match status" value="1"/>
</dbReference>
<evidence type="ECO:0000256" key="4">
    <source>
        <dbReference type="ARBA" id="ARBA00022475"/>
    </source>
</evidence>
<feature type="domain" description="Type II secretion system protein GspF" evidence="9">
    <location>
        <begin position="115"/>
        <end position="239"/>
    </location>
</feature>
<evidence type="ECO:0000256" key="5">
    <source>
        <dbReference type="ARBA" id="ARBA00022692"/>
    </source>
</evidence>
<comment type="subcellular location">
    <subcellularLocation>
        <location evidence="2">Cell membrane</location>
        <topology evidence="2">Multi-pass membrane protein</topology>
    </subcellularLocation>
</comment>
<evidence type="ECO:0000256" key="3">
    <source>
        <dbReference type="ARBA" id="ARBA00013106"/>
    </source>
</evidence>
<keyword evidence="6 8" id="KW-1133">Transmembrane helix</keyword>
<evidence type="ECO:0000259" key="9">
    <source>
        <dbReference type="Pfam" id="PF00482"/>
    </source>
</evidence>
<evidence type="ECO:0000256" key="2">
    <source>
        <dbReference type="ARBA" id="ARBA00004651"/>
    </source>
</evidence>
<dbReference type="OrthoDB" id="3217742at2"/>
<evidence type="ECO:0000256" key="6">
    <source>
        <dbReference type="ARBA" id="ARBA00022989"/>
    </source>
</evidence>
<feature type="transmembrane region" description="Helical" evidence="8">
    <location>
        <begin position="252"/>
        <end position="273"/>
    </location>
</feature>
<dbReference type="GO" id="GO:0052834">
    <property type="term" value="F:inositol monophosphate phosphatase activity"/>
    <property type="evidence" value="ECO:0007669"/>
    <property type="project" value="UniProtKB-EC"/>
</dbReference>
<dbReference type="AlphaFoldDB" id="A0A4V2F4P8"/>
<keyword evidence="5 8" id="KW-0812">Transmembrane</keyword>
<dbReference type="GO" id="GO:0046854">
    <property type="term" value="P:phosphatidylinositol phosphate biosynthetic process"/>
    <property type="evidence" value="ECO:0007669"/>
    <property type="project" value="InterPro"/>
</dbReference>
<sequence length="286" mass="30476">MGALLGLLLGAGALLLLQSVGPVREARPKARPGWRAATAEMLAQAGITGVTPNALVLSCFGTGVVVLLAMLALSGSPVVAAAFGVLAASAPVTLVRHRRQRRRTDLRELWPEVVDNLASGVRAGLSLPEALTQVGVRGPEQLREPFARFGEDYRATGRFDACLDRLKERLADPVGDRIVESLRIAREVGGSDLGRLLRTLSSFLREDARSRAELHARQSWTVNGARLAVAAPWIVLAMLATNPEGVRAYDSAAGALVLLVGGGICLLAYRIMVAVGRLPEDERVLR</sequence>
<dbReference type="InterPro" id="IPR018076">
    <property type="entry name" value="T2SS_GspF_dom"/>
</dbReference>
<gene>
    <name evidence="10" type="ORF">EV189_1852</name>
</gene>
<keyword evidence="4" id="KW-1003">Cell membrane</keyword>
<dbReference type="InterPro" id="IPR020550">
    <property type="entry name" value="Inositol_monophosphatase_CS"/>
</dbReference>
<keyword evidence="11" id="KW-1185">Reference proteome</keyword>
<evidence type="ECO:0000256" key="7">
    <source>
        <dbReference type="ARBA" id="ARBA00023136"/>
    </source>
</evidence>
<feature type="transmembrane region" description="Helical" evidence="8">
    <location>
        <begin position="220"/>
        <end position="240"/>
    </location>
</feature>
<dbReference type="RefSeq" id="WP_130492582.1">
    <property type="nucleotide sequence ID" value="NZ_SGXD01000002.1"/>
</dbReference>
<name>A0A4V2F4P8_9ACTN</name>
<dbReference type="GO" id="GO:0005886">
    <property type="term" value="C:plasma membrane"/>
    <property type="evidence" value="ECO:0007669"/>
    <property type="project" value="UniProtKB-SubCell"/>
</dbReference>